<accession>X1IYA0</accession>
<reference evidence="3" key="1">
    <citation type="journal article" date="2014" name="Front. Microbiol.">
        <title>High frequency of phylogenetically diverse reductive dehalogenase-homologous genes in deep subseafloor sedimentary metagenomes.</title>
        <authorList>
            <person name="Kawai M."/>
            <person name="Futagami T."/>
            <person name="Toyoda A."/>
            <person name="Takaki Y."/>
            <person name="Nishi S."/>
            <person name="Hori S."/>
            <person name="Arai W."/>
            <person name="Tsubouchi T."/>
            <person name="Morono Y."/>
            <person name="Uchiyama I."/>
            <person name="Ito T."/>
            <person name="Fujiyama A."/>
            <person name="Inagaki F."/>
            <person name="Takami H."/>
        </authorList>
    </citation>
    <scope>NUCLEOTIDE SEQUENCE</scope>
    <source>
        <strain evidence="3">Expedition CK06-06</strain>
    </source>
</reference>
<sequence>MAIREDPLNLVISGVGGQGNIMLSRLIGRSLLSKGYFVTIGETLGVAQRGGAVMSNVRISEKMPFGPLIPEGKAHIILSLEPLEALRMLVRYGNPKVTTITNFHPLFPVSVLSRKDQYPDYDALKKTIIELSESA</sequence>
<evidence type="ECO:0000313" key="3">
    <source>
        <dbReference type="EMBL" id="GAH62503.1"/>
    </source>
</evidence>
<dbReference type="Gene3D" id="3.40.920.10">
    <property type="entry name" value="Pyruvate-ferredoxin oxidoreductase, PFOR, domain III"/>
    <property type="match status" value="1"/>
</dbReference>
<comment type="caution">
    <text evidence="3">The sequence shown here is derived from an EMBL/GenBank/DDBJ whole genome shotgun (WGS) entry which is preliminary data.</text>
</comment>
<organism evidence="3">
    <name type="scientific">marine sediment metagenome</name>
    <dbReference type="NCBI Taxonomy" id="412755"/>
    <lineage>
        <taxon>unclassified sequences</taxon>
        <taxon>metagenomes</taxon>
        <taxon>ecological metagenomes</taxon>
    </lineage>
</organism>
<name>X1IYA0_9ZZZZ</name>
<dbReference type="AlphaFoldDB" id="X1IYA0"/>
<protein>
    <recommendedName>
        <fullName evidence="2">Pyruvate/ketoisovalerate oxidoreductase catalytic domain-containing protein</fullName>
    </recommendedName>
</protein>
<feature type="domain" description="Pyruvate/ketoisovalerate oxidoreductase catalytic" evidence="2">
    <location>
        <begin position="16"/>
        <end position="90"/>
    </location>
</feature>
<evidence type="ECO:0000259" key="2">
    <source>
        <dbReference type="Pfam" id="PF01558"/>
    </source>
</evidence>
<dbReference type="PANTHER" id="PTHR43854:SF1">
    <property type="entry name" value="INDOLEPYRUVATE OXIDOREDUCTASE SUBUNIT IORB"/>
    <property type="match status" value="1"/>
</dbReference>
<gene>
    <name evidence="3" type="ORF">S03H2_51874</name>
</gene>
<dbReference type="SUPFAM" id="SSF53323">
    <property type="entry name" value="Pyruvate-ferredoxin oxidoreductase, PFOR, domain III"/>
    <property type="match status" value="1"/>
</dbReference>
<dbReference type="EMBL" id="BARU01032938">
    <property type="protein sequence ID" value="GAH62503.1"/>
    <property type="molecule type" value="Genomic_DNA"/>
</dbReference>
<dbReference type="InterPro" id="IPR002869">
    <property type="entry name" value="Pyrv_flavodox_OxRed_cen"/>
</dbReference>
<dbReference type="InterPro" id="IPR052198">
    <property type="entry name" value="IorB_Oxidoreductase"/>
</dbReference>
<dbReference type="Pfam" id="PF01558">
    <property type="entry name" value="POR"/>
    <property type="match status" value="1"/>
</dbReference>
<keyword evidence="1" id="KW-0560">Oxidoreductase</keyword>
<dbReference type="GO" id="GO:0016903">
    <property type="term" value="F:oxidoreductase activity, acting on the aldehyde or oxo group of donors"/>
    <property type="evidence" value="ECO:0007669"/>
    <property type="project" value="InterPro"/>
</dbReference>
<dbReference type="InterPro" id="IPR019752">
    <property type="entry name" value="Pyrv/ketoisovalerate_OxRed_cat"/>
</dbReference>
<proteinExistence type="predicted"/>
<feature type="non-terminal residue" evidence="3">
    <location>
        <position position="135"/>
    </location>
</feature>
<evidence type="ECO:0000256" key="1">
    <source>
        <dbReference type="ARBA" id="ARBA00023002"/>
    </source>
</evidence>
<dbReference type="PANTHER" id="PTHR43854">
    <property type="entry name" value="INDOLEPYRUVATE OXIDOREDUCTASE SUBUNIT IORB"/>
    <property type="match status" value="1"/>
</dbReference>